<evidence type="ECO:0000256" key="1">
    <source>
        <dbReference type="SAM" id="MobiDB-lite"/>
    </source>
</evidence>
<reference evidence="3 4" key="1">
    <citation type="journal article" date="2020" name="Nat. Commun.">
        <title>Donkey genomes provide new insights into domestication and selection for coat color.</title>
        <authorList>
            <person name="Wang"/>
            <person name="C."/>
            <person name="Li"/>
            <person name="H."/>
            <person name="Guo"/>
            <person name="Y."/>
            <person name="Huang"/>
            <person name="J."/>
            <person name="Sun"/>
            <person name="Y."/>
            <person name="Min"/>
            <person name="J."/>
            <person name="Wang"/>
            <person name="J."/>
            <person name="Fang"/>
            <person name="X."/>
            <person name="Zhao"/>
            <person name="Z."/>
            <person name="Wang"/>
            <person name="S."/>
            <person name="Zhang"/>
            <person name="Y."/>
            <person name="Liu"/>
            <person name="Q."/>
            <person name="Jiang"/>
            <person name="Q."/>
            <person name="Wang"/>
            <person name="X."/>
            <person name="Guo"/>
            <person name="Y."/>
            <person name="Yang"/>
            <person name="C."/>
            <person name="Wang"/>
            <person name="Y."/>
            <person name="Tian"/>
            <person name="F."/>
            <person name="Zhuang"/>
            <person name="G."/>
            <person name="Fan"/>
            <person name="Y."/>
            <person name="Gao"/>
            <person name="Q."/>
            <person name="Li"/>
            <person name="Y."/>
            <person name="Ju"/>
            <person name="Z."/>
            <person name="Li"/>
            <person name="J."/>
            <person name="Li"/>
            <person name="R."/>
            <person name="Hou"/>
            <person name="M."/>
            <person name="Yang"/>
            <person name="G."/>
            <person name="Liu"/>
            <person name="G."/>
            <person name="Liu"/>
            <person name="W."/>
            <person name="Guo"/>
            <person name="J."/>
            <person name="Pan"/>
            <person name="S."/>
            <person name="Fan"/>
            <person name="G."/>
            <person name="Zhang"/>
            <person name="W."/>
            <person name="Zhang"/>
            <person name="R."/>
            <person name="Yu"/>
            <person name="J."/>
            <person name="Zhang"/>
            <person name="X."/>
            <person name="Yin"/>
            <person name="Q."/>
            <person name="Ji"/>
            <person name="C."/>
            <person name="Jin"/>
            <person name="Y."/>
            <person name="Yue"/>
            <person name="G."/>
            <person name="Liu"/>
            <person name="M."/>
            <person name="Xu"/>
            <person name="J."/>
            <person name="Liu"/>
            <person name="S."/>
            <person name="Jordana"/>
            <person name="J."/>
            <person name="Noce"/>
            <person name="A."/>
            <person name="Amills"/>
            <person name="M."/>
            <person name="Wu"/>
            <person name="D.D."/>
            <person name="Li"/>
            <person name="S."/>
            <person name="Zhou"/>
            <person name="X. and Zhong"/>
            <person name="J."/>
        </authorList>
    </citation>
    <scope>NUCLEOTIDE SEQUENCE [LARGE SCALE GENOMIC DNA]</scope>
</reference>
<dbReference type="Pfam" id="PF15737">
    <property type="entry name" value="DUF4685"/>
    <property type="match status" value="1"/>
</dbReference>
<name>A0A9L0KC23_EQUAS</name>
<dbReference type="PANTHER" id="PTHR36865:SF1">
    <property type="entry name" value="RIKEN CDNA 1700001O22 GENE"/>
    <property type="match status" value="1"/>
</dbReference>
<feature type="region of interest" description="Disordered" evidence="1">
    <location>
        <begin position="1"/>
        <end position="97"/>
    </location>
</feature>
<dbReference type="Proteomes" id="UP000694387">
    <property type="component" value="Chromosome 10"/>
</dbReference>
<feature type="compositionally biased region" description="Gly residues" evidence="1">
    <location>
        <begin position="48"/>
        <end position="61"/>
    </location>
</feature>
<sequence>MPRRHPKPGAQWVAPKGFPDEGDGASRRRPPLLPRLPPPELRASWGADGLGGSRASGGGAGWWQTPRGQASPAAPGEGVRSPPPRLPALPTVAPRAARDRTGLRSLLLPPLLLARAARAPAPPRPEPRECEDPRRGPAKEAADSLGALLGEFLPSRFREFLRQLGVERAEQPRPRTSSAAQHQRSVSERCQRCPCCPRASFLPDLQGKSSFIRNSLKKILLHQIPALGTSKRDHSQFTTIKKASHSSEEGSGHCRRCSPFRVRFADETLRDTALRYWERSCAVQQGSLKNGTATRSLASERAFGSLGRWLENLPKDLYSSAKAEAVAGSPFSWNYPCRCTQEPQGHLSEDASMKSRLPVIPRATTQRQQGDLKTFPDTHRILEQVGKSPCSWSQKLESFPPSLVLHTVLKQDCPKGYQLLLPSATSQQAQW</sequence>
<keyword evidence="4" id="KW-1185">Reference proteome</keyword>
<dbReference type="AlphaFoldDB" id="A0A9L0KC23"/>
<evidence type="ECO:0000313" key="4">
    <source>
        <dbReference type="Proteomes" id="UP000694387"/>
    </source>
</evidence>
<feature type="compositionally biased region" description="Pro residues" evidence="1">
    <location>
        <begin position="31"/>
        <end position="40"/>
    </location>
</feature>
<evidence type="ECO:0000259" key="2">
    <source>
        <dbReference type="Pfam" id="PF15737"/>
    </source>
</evidence>
<dbReference type="GO" id="GO:0005737">
    <property type="term" value="C:cytoplasm"/>
    <property type="evidence" value="ECO:0007669"/>
    <property type="project" value="Ensembl"/>
</dbReference>
<dbReference type="PANTHER" id="PTHR36865">
    <property type="entry name" value="RIKEN CDNA 1700001O22 GENE"/>
    <property type="match status" value="1"/>
</dbReference>
<reference evidence="3" key="3">
    <citation type="submission" date="2025-09" db="UniProtKB">
        <authorList>
            <consortium name="Ensembl"/>
        </authorList>
    </citation>
    <scope>IDENTIFICATION</scope>
</reference>
<dbReference type="InterPro" id="IPR032756">
    <property type="entry name" value="DUF4685"/>
</dbReference>
<gene>
    <name evidence="3" type="primary">C9orf50</name>
</gene>
<reference evidence="3" key="2">
    <citation type="submission" date="2025-08" db="UniProtKB">
        <authorList>
            <consortium name="Ensembl"/>
        </authorList>
    </citation>
    <scope>IDENTIFICATION</scope>
</reference>
<evidence type="ECO:0000313" key="3">
    <source>
        <dbReference type="Ensembl" id="ENSEASP00005063002.1"/>
    </source>
</evidence>
<accession>A0A9L0KC23</accession>
<organism evidence="3 4">
    <name type="scientific">Equus asinus</name>
    <name type="common">Donkey</name>
    <name type="synonym">Equus africanus asinus</name>
    <dbReference type="NCBI Taxonomy" id="9793"/>
    <lineage>
        <taxon>Eukaryota</taxon>
        <taxon>Metazoa</taxon>
        <taxon>Chordata</taxon>
        <taxon>Craniata</taxon>
        <taxon>Vertebrata</taxon>
        <taxon>Euteleostomi</taxon>
        <taxon>Mammalia</taxon>
        <taxon>Eutheria</taxon>
        <taxon>Laurasiatheria</taxon>
        <taxon>Perissodactyla</taxon>
        <taxon>Equidae</taxon>
        <taxon>Equus</taxon>
    </lineage>
</organism>
<dbReference type="GeneTree" id="ENSGT00390000004321"/>
<feature type="domain" description="DUF4685" evidence="2">
    <location>
        <begin position="245"/>
        <end position="290"/>
    </location>
</feature>
<feature type="compositionally biased region" description="Basic and acidic residues" evidence="1">
    <location>
        <begin position="125"/>
        <end position="141"/>
    </location>
</feature>
<feature type="region of interest" description="Disordered" evidence="1">
    <location>
        <begin position="114"/>
        <end position="141"/>
    </location>
</feature>
<protein>
    <submittedName>
        <fullName evidence="3">Chromosome 9 open reading frame 50</fullName>
    </submittedName>
</protein>
<proteinExistence type="predicted"/>
<dbReference type="Ensembl" id="ENSEAST00005048060.1">
    <property type="protein sequence ID" value="ENSEASP00005063002.1"/>
    <property type="gene ID" value="ENSEASG00005035028.1"/>
</dbReference>